<dbReference type="EMBL" id="JAGTJS010000005">
    <property type="protein sequence ID" value="KAH7268883.1"/>
    <property type="molecule type" value="Genomic_DNA"/>
</dbReference>
<dbReference type="Proteomes" id="UP000736672">
    <property type="component" value="Unassembled WGS sequence"/>
</dbReference>
<comment type="caution">
    <text evidence="5">The sequence shown here is derived from an EMBL/GenBank/DDBJ whole genome shotgun (WGS) entry which is preliminary data.</text>
</comment>
<dbReference type="AlphaFoldDB" id="A0A9P9R862"/>
<dbReference type="InterPro" id="IPR040976">
    <property type="entry name" value="Pkinase_fungal"/>
</dbReference>
<protein>
    <recommendedName>
        <fullName evidence="1">non-specific serine/threonine protein kinase</fullName>
        <ecNumber evidence="1">2.7.11.1</ecNumber>
    </recommendedName>
</protein>
<dbReference type="Pfam" id="PF17667">
    <property type="entry name" value="Pkinase_fungal"/>
    <property type="match status" value="2"/>
</dbReference>
<evidence type="ECO:0000256" key="2">
    <source>
        <dbReference type="ARBA" id="ARBA00047899"/>
    </source>
</evidence>
<dbReference type="GO" id="GO:0004674">
    <property type="term" value="F:protein serine/threonine kinase activity"/>
    <property type="evidence" value="ECO:0007669"/>
    <property type="project" value="UniProtKB-EC"/>
</dbReference>
<accession>A0A9P9R862</accession>
<dbReference type="InterPro" id="IPR011009">
    <property type="entry name" value="Kinase-like_dom_sf"/>
</dbReference>
<sequence>MNTTHPIANDAPKLDEEPQALIDQKILNEVSRHNDGVAEGFFERFFGRSPLDDSGKTLVDPLRCHFISRLPESEEEPDLPGTSYHFLFSGTTEYSWAKVQVIGLELDAECYDHDSGLVQLYKYARKVFRSQPARRFLHGIYILGLVAELWVFDRAGMYHSRPLNLRAHPEPVAAIFASYLRLDDLDLGINPFYLEGEPIASPEDIVSTRPTCYQARLSTSTRPEFVVKFTWRVEDWSSEDWEPRARRSEKAMFHQRVEPRWGLRGGGMRFPALKGLLDDTTFTPRDSRLECMVVYPLGRPIARFHTVEGFLRGFRDAISGYRSLHLDGKILHRDISPNNIMLAEDKKEGEPWGFLIDLDLSMELAVGPARPGEIIGTKAFMAIDDLESFLYVFLWIAICGGDRKLPADSRLQRWLVGNWSELAQKKTEDMEHGNFARIVAEFTPQFRALGSLAYRLRDIVFSLEPKSGDKEAKEMYSALISVVDDSLIFEVES</sequence>
<evidence type="ECO:0000259" key="4">
    <source>
        <dbReference type="Pfam" id="PF17667"/>
    </source>
</evidence>
<evidence type="ECO:0000313" key="5">
    <source>
        <dbReference type="EMBL" id="KAH7268883.1"/>
    </source>
</evidence>
<proteinExistence type="predicted"/>
<dbReference type="SUPFAM" id="SSF56112">
    <property type="entry name" value="Protein kinase-like (PK-like)"/>
    <property type="match status" value="1"/>
</dbReference>
<evidence type="ECO:0000313" key="6">
    <source>
        <dbReference type="Proteomes" id="UP000736672"/>
    </source>
</evidence>
<evidence type="ECO:0000256" key="1">
    <source>
        <dbReference type="ARBA" id="ARBA00012513"/>
    </source>
</evidence>
<name>A0A9P9R862_FUSSL</name>
<dbReference type="PANTHER" id="PTHR38248">
    <property type="entry name" value="FUNK1 6"/>
    <property type="match status" value="1"/>
</dbReference>
<organism evidence="5 6">
    <name type="scientific">Fusarium solani</name>
    <name type="common">Filamentous fungus</name>
    <dbReference type="NCBI Taxonomy" id="169388"/>
    <lineage>
        <taxon>Eukaryota</taxon>
        <taxon>Fungi</taxon>
        <taxon>Dikarya</taxon>
        <taxon>Ascomycota</taxon>
        <taxon>Pezizomycotina</taxon>
        <taxon>Sordariomycetes</taxon>
        <taxon>Hypocreomycetidae</taxon>
        <taxon>Hypocreales</taxon>
        <taxon>Nectriaceae</taxon>
        <taxon>Fusarium</taxon>
        <taxon>Fusarium solani species complex</taxon>
    </lineage>
</organism>
<comment type="catalytic activity">
    <reaction evidence="2">
        <text>L-threonyl-[protein] + ATP = O-phospho-L-threonyl-[protein] + ADP + H(+)</text>
        <dbReference type="Rhea" id="RHEA:46608"/>
        <dbReference type="Rhea" id="RHEA-COMP:11060"/>
        <dbReference type="Rhea" id="RHEA-COMP:11605"/>
        <dbReference type="ChEBI" id="CHEBI:15378"/>
        <dbReference type="ChEBI" id="CHEBI:30013"/>
        <dbReference type="ChEBI" id="CHEBI:30616"/>
        <dbReference type="ChEBI" id="CHEBI:61977"/>
        <dbReference type="ChEBI" id="CHEBI:456216"/>
        <dbReference type="EC" id="2.7.11.1"/>
    </reaction>
</comment>
<dbReference type="EC" id="2.7.11.1" evidence="1"/>
<reference evidence="5" key="1">
    <citation type="journal article" date="2021" name="Nat. Commun.">
        <title>Genetic determinants of endophytism in the Arabidopsis root mycobiome.</title>
        <authorList>
            <person name="Mesny F."/>
            <person name="Miyauchi S."/>
            <person name="Thiergart T."/>
            <person name="Pickel B."/>
            <person name="Atanasova L."/>
            <person name="Karlsson M."/>
            <person name="Huettel B."/>
            <person name="Barry K.W."/>
            <person name="Haridas S."/>
            <person name="Chen C."/>
            <person name="Bauer D."/>
            <person name="Andreopoulos W."/>
            <person name="Pangilinan J."/>
            <person name="LaButti K."/>
            <person name="Riley R."/>
            <person name="Lipzen A."/>
            <person name="Clum A."/>
            <person name="Drula E."/>
            <person name="Henrissat B."/>
            <person name="Kohler A."/>
            <person name="Grigoriev I.V."/>
            <person name="Martin F.M."/>
            <person name="Hacquard S."/>
        </authorList>
    </citation>
    <scope>NUCLEOTIDE SEQUENCE</scope>
    <source>
        <strain evidence="5">FSSC 5 MPI-SDFR-AT-0091</strain>
    </source>
</reference>
<dbReference type="PROSITE" id="PS00109">
    <property type="entry name" value="PROTEIN_KINASE_TYR"/>
    <property type="match status" value="1"/>
</dbReference>
<dbReference type="Gene3D" id="1.10.510.10">
    <property type="entry name" value="Transferase(Phosphotransferase) domain 1"/>
    <property type="match status" value="1"/>
</dbReference>
<feature type="domain" description="Fungal-type protein kinase" evidence="4">
    <location>
        <begin position="285"/>
        <end position="396"/>
    </location>
</feature>
<gene>
    <name evidence="5" type="ORF">B0J15DRAFT_510642</name>
</gene>
<evidence type="ECO:0000256" key="3">
    <source>
        <dbReference type="ARBA" id="ARBA00048679"/>
    </source>
</evidence>
<comment type="catalytic activity">
    <reaction evidence="3">
        <text>L-seryl-[protein] + ATP = O-phospho-L-seryl-[protein] + ADP + H(+)</text>
        <dbReference type="Rhea" id="RHEA:17989"/>
        <dbReference type="Rhea" id="RHEA-COMP:9863"/>
        <dbReference type="Rhea" id="RHEA-COMP:11604"/>
        <dbReference type="ChEBI" id="CHEBI:15378"/>
        <dbReference type="ChEBI" id="CHEBI:29999"/>
        <dbReference type="ChEBI" id="CHEBI:30616"/>
        <dbReference type="ChEBI" id="CHEBI:83421"/>
        <dbReference type="ChEBI" id="CHEBI:456216"/>
        <dbReference type="EC" id="2.7.11.1"/>
    </reaction>
</comment>
<feature type="domain" description="Fungal-type protein kinase" evidence="4">
    <location>
        <begin position="91"/>
        <end position="239"/>
    </location>
</feature>
<dbReference type="OrthoDB" id="5584477at2759"/>
<keyword evidence="6" id="KW-1185">Reference proteome</keyword>
<dbReference type="InterPro" id="IPR008266">
    <property type="entry name" value="Tyr_kinase_AS"/>
</dbReference>
<dbReference type="PANTHER" id="PTHR38248:SF2">
    <property type="entry name" value="FUNK1 11"/>
    <property type="match status" value="1"/>
</dbReference>